<evidence type="ECO:0000313" key="2">
    <source>
        <dbReference type="Proteomes" id="UP000027466"/>
    </source>
</evidence>
<dbReference type="EMBL" id="JFHC01000026">
    <property type="protein sequence ID" value="KDR41539.1"/>
    <property type="molecule type" value="Genomic_DNA"/>
</dbReference>
<gene>
    <name evidence="1" type="ORF">BG61_16715</name>
</gene>
<keyword evidence="2" id="KW-1185">Reference proteome</keyword>
<dbReference type="Proteomes" id="UP000027466">
    <property type="component" value="Unassembled WGS sequence"/>
</dbReference>
<comment type="caution">
    <text evidence="1">The sequence shown here is derived from an EMBL/GenBank/DDBJ whole genome shotgun (WGS) entry which is preliminary data.</text>
</comment>
<dbReference type="AlphaFoldDB" id="A0A069PNT4"/>
<reference evidence="1 2" key="1">
    <citation type="submission" date="2014-03" db="EMBL/GenBank/DDBJ databases">
        <title>Draft Genome Sequences of Four Burkholderia Strains.</title>
        <authorList>
            <person name="Liu X.Y."/>
            <person name="Li C.X."/>
            <person name="Xu J.H."/>
        </authorList>
    </citation>
    <scope>NUCLEOTIDE SEQUENCE [LARGE SCALE GENOMIC DNA]</scope>
    <source>
        <strain evidence="1 2">DSM 50014</strain>
    </source>
</reference>
<sequence length="91" mass="9768">MTLIPFTPNNLSSPPFSTQLTLDGGSFVGNVTWNIAGQRWYLSILDSSGTMFWSGAMVGSPLGFDIFLAPGVFSSSTILFRADTGNFEIVP</sequence>
<protein>
    <submittedName>
        <fullName evidence="1">Uncharacterized protein</fullName>
    </submittedName>
</protein>
<accession>A0A069PNT4</accession>
<name>A0A069PNT4_9BURK</name>
<evidence type="ECO:0000313" key="1">
    <source>
        <dbReference type="EMBL" id="KDR41539.1"/>
    </source>
</evidence>
<proteinExistence type="predicted"/>
<organism evidence="1 2">
    <name type="scientific">Caballeronia glathei</name>
    <dbReference type="NCBI Taxonomy" id="60547"/>
    <lineage>
        <taxon>Bacteria</taxon>
        <taxon>Pseudomonadati</taxon>
        <taxon>Pseudomonadota</taxon>
        <taxon>Betaproteobacteria</taxon>
        <taxon>Burkholderiales</taxon>
        <taxon>Burkholderiaceae</taxon>
        <taxon>Caballeronia</taxon>
    </lineage>
</organism>